<dbReference type="Proteomes" id="UP001429564">
    <property type="component" value="Unassembled WGS sequence"/>
</dbReference>
<protein>
    <recommendedName>
        <fullName evidence="1">Solute-binding protein family 3/N-terminal domain-containing protein</fullName>
    </recommendedName>
</protein>
<feature type="domain" description="Solute-binding protein family 3/N-terminal" evidence="1">
    <location>
        <begin position="25"/>
        <end position="245"/>
    </location>
</feature>
<gene>
    <name evidence="2" type="ORF">DL239_16810</name>
</gene>
<dbReference type="RefSeq" id="WP_167685254.1">
    <property type="nucleotide sequence ID" value="NZ_QHLQ01000020.1"/>
</dbReference>
<name>A0ABX0WAD9_9RHOB</name>
<keyword evidence="3" id="KW-1185">Reference proteome</keyword>
<dbReference type="SUPFAM" id="SSF53850">
    <property type="entry name" value="Periplasmic binding protein-like II"/>
    <property type="match status" value="1"/>
</dbReference>
<evidence type="ECO:0000313" key="2">
    <source>
        <dbReference type="EMBL" id="NIZ62634.1"/>
    </source>
</evidence>
<accession>A0ABX0WAD9</accession>
<evidence type="ECO:0000259" key="1">
    <source>
        <dbReference type="SMART" id="SM00062"/>
    </source>
</evidence>
<dbReference type="InterPro" id="IPR001638">
    <property type="entry name" value="Solute-binding_3/MltF_N"/>
</dbReference>
<reference evidence="2 3" key="1">
    <citation type="submission" date="2018-05" db="EMBL/GenBank/DDBJ databases">
        <authorList>
            <person name="Zhang Y.-J."/>
        </authorList>
    </citation>
    <scope>NUCLEOTIDE SEQUENCE [LARGE SCALE GENOMIC DNA]</scope>
    <source>
        <strain evidence="2 3">CY04</strain>
    </source>
</reference>
<organism evidence="2 3">
    <name type="scientific">Parasedimentitalea denitrificans</name>
    <dbReference type="NCBI Taxonomy" id="2211118"/>
    <lineage>
        <taxon>Bacteria</taxon>
        <taxon>Pseudomonadati</taxon>
        <taxon>Pseudomonadota</taxon>
        <taxon>Alphaproteobacteria</taxon>
        <taxon>Rhodobacterales</taxon>
        <taxon>Paracoccaceae</taxon>
        <taxon>Parasedimentitalea</taxon>
    </lineage>
</organism>
<proteinExistence type="predicted"/>
<dbReference type="EMBL" id="QHLQ01000020">
    <property type="protein sequence ID" value="NIZ62634.1"/>
    <property type="molecule type" value="Genomic_DNA"/>
</dbReference>
<dbReference type="SMART" id="SM00062">
    <property type="entry name" value="PBPb"/>
    <property type="match status" value="1"/>
</dbReference>
<comment type="caution">
    <text evidence="2">The sequence shown here is derived from an EMBL/GenBank/DDBJ whole genome shotgun (WGS) entry which is preliminary data.</text>
</comment>
<dbReference type="Gene3D" id="3.40.190.10">
    <property type="entry name" value="Periplasmic binding protein-like II"/>
    <property type="match status" value="2"/>
</dbReference>
<evidence type="ECO:0000313" key="3">
    <source>
        <dbReference type="Proteomes" id="UP001429564"/>
    </source>
</evidence>
<sequence>MIHFLAIVLFVLITSFASKPMLAETVKFGTFDFPPYALHNDPEGRLGLFVDISNAITARAGISTTNSILPIARVVKDMERGVSDCAIIVQTPWTKENFLQVAEIHNRLDIIVVTRPGLSISSIEDLHGQRLAIPRGSFKNLPISTDSDIKQVPTNSYLQSLNMLRAGHVDAIAGSAISTFHIFSIENITRADIGVVFPFEQNSLWLQCAKGQLSKDVLTKLERATRALKLEGIFEDLVTRYIPPEFK</sequence>